<dbReference type="Pfam" id="PF00004">
    <property type="entry name" value="AAA"/>
    <property type="match status" value="2"/>
</dbReference>
<feature type="region of interest" description="Disordered" evidence="5">
    <location>
        <begin position="119"/>
        <end position="153"/>
    </location>
</feature>
<dbReference type="Pfam" id="PF17862">
    <property type="entry name" value="AAA_lid_3"/>
    <property type="match status" value="1"/>
</dbReference>
<dbReference type="SUPFAM" id="SSF52540">
    <property type="entry name" value="P-loop containing nucleoside triphosphate hydrolases"/>
    <property type="match status" value="2"/>
</dbReference>
<dbReference type="GO" id="GO:0005737">
    <property type="term" value="C:cytoplasm"/>
    <property type="evidence" value="ECO:0007669"/>
    <property type="project" value="UniProtKB-SubCell"/>
</dbReference>
<reference evidence="7 8" key="1">
    <citation type="journal article" date="2023" name="Nat. Commun.">
        <title>Origin of minicircular mitochondrial genomes in red algae.</title>
        <authorList>
            <person name="Lee Y."/>
            <person name="Cho C.H."/>
            <person name="Lee Y.M."/>
            <person name="Park S.I."/>
            <person name="Yang J.H."/>
            <person name="West J.A."/>
            <person name="Bhattacharya D."/>
            <person name="Yoon H.S."/>
        </authorList>
    </citation>
    <scope>NUCLEOTIDE SEQUENCE [LARGE SCALE GENOMIC DNA]</scope>
    <source>
        <strain evidence="7 8">CCMP1338</strain>
        <tissue evidence="7">Whole cell</tissue>
    </source>
</reference>
<comment type="subcellular location">
    <subcellularLocation>
        <location evidence="1">Cytoplasm</location>
    </subcellularLocation>
</comment>
<evidence type="ECO:0000256" key="1">
    <source>
        <dbReference type="ARBA" id="ARBA00004496"/>
    </source>
</evidence>
<dbReference type="PROSITE" id="PS00674">
    <property type="entry name" value="AAA"/>
    <property type="match status" value="1"/>
</dbReference>
<dbReference type="EMBL" id="JAMWBK010000003">
    <property type="protein sequence ID" value="KAJ8906743.1"/>
    <property type="molecule type" value="Genomic_DNA"/>
</dbReference>
<dbReference type="InterPro" id="IPR003593">
    <property type="entry name" value="AAA+_ATPase"/>
</dbReference>
<evidence type="ECO:0000256" key="4">
    <source>
        <dbReference type="ARBA" id="ARBA00022840"/>
    </source>
</evidence>
<evidence type="ECO:0000313" key="7">
    <source>
        <dbReference type="EMBL" id="KAJ8906743.1"/>
    </source>
</evidence>
<gene>
    <name evidence="7" type="ORF">NDN08_003232</name>
</gene>
<feature type="domain" description="AAA+ ATPase" evidence="6">
    <location>
        <begin position="583"/>
        <end position="719"/>
    </location>
</feature>
<sequence>MDSSEAFEFKLLSLDVCLRPQKGRPVPGPPPEYLRDVGVACMYVGDLLENNCRLGQTILFEFKSSGNDSDLAEEIGSLSIGNRRCLAIAWPLKSVPRAYVALPEICFASLGIPYSEYGPPPKQMSPSKASPAKSRRSSSGRKGNSSPATKSTVSKTLPNYARLSLSVVPSDHPLLARRVVLSSDSDIPEASLVDIKDKLQNVMIMEGHRFSTTYCGRQISATIDNVISELDSPGATCEGLSFISKVCSDTLFVQANAQRGNGAGKPGAQKLRSSLGGIVRAPTRQPVMGLDSESIALRDLLWAAGIANDNLGIESNSGVVRPKGALLYGPPGTGKTLLAVQIAEETNGAMEFVNSAELLGSLLGDSERSLQQIFKKAAREKPCVIVLDEVDAICVRRDDFDASDADIRMTTTLLTCMDGVESGVFVIGTTNRPDALDGAMRRAGRFDREIEVAVPSSEARFQILKAYAAQCKEEDIEFTMEDVQDVANVAHGYVGADLAGLWREAVRSSIMRNTSCTTVWKEDLFNGLRATKPSALRDVSVETPRVNWEDVGGNEEAKLRLKEAVRWAVATNSQQFEDLGISPPAGVLLFGPPGCSKTLLAQAVATEAKVNFLSVKGPELLSKYVGDSEKAVRSIFRRARSVAPSVIFFDEVDALAGSRGRGGPEDRVLAQLLVEMDGIAADSKTSVVIMCATNRPDMIDQALLRPGRIDSLVYVGLPDLDARSQILRIHMRTQPCARVNVASLAERMEGYSGAEIAALVREAALVAMEEDVANAREVLPHHYETALARVKPRTSTQQIEFYDNYIRTAKGVNIIS</sequence>
<dbReference type="InterPro" id="IPR003960">
    <property type="entry name" value="ATPase_AAA_CS"/>
</dbReference>
<dbReference type="PANTHER" id="PTHR23077:SF27">
    <property type="entry name" value="ATPASE FAMILY GENE 2 PROTEIN HOMOLOG A"/>
    <property type="match status" value="1"/>
</dbReference>
<dbReference type="Gene3D" id="1.10.8.60">
    <property type="match status" value="2"/>
</dbReference>
<name>A0AAV8V011_9RHOD</name>
<keyword evidence="3" id="KW-0547">Nucleotide-binding</keyword>
<evidence type="ECO:0000256" key="5">
    <source>
        <dbReference type="SAM" id="MobiDB-lite"/>
    </source>
</evidence>
<dbReference type="InterPro" id="IPR003959">
    <property type="entry name" value="ATPase_AAA_core"/>
</dbReference>
<dbReference type="PANTHER" id="PTHR23077">
    <property type="entry name" value="AAA-FAMILY ATPASE"/>
    <property type="match status" value="1"/>
</dbReference>
<dbReference type="InterPro" id="IPR050168">
    <property type="entry name" value="AAA_ATPase_domain"/>
</dbReference>
<feature type="domain" description="AAA+ ATPase" evidence="6">
    <location>
        <begin position="321"/>
        <end position="456"/>
    </location>
</feature>
<dbReference type="InterPro" id="IPR041569">
    <property type="entry name" value="AAA_lid_3"/>
</dbReference>
<dbReference type="SMART" id="SM00382">
    <property type="entry name" value="AAA"/>
    <property type="match status" value="2"/>
</dbReference>
<dbReference type="Proteomes" id="UP001157974">
    <property type="component" value="Unassembled WGS sequence"/>
</dbReference>
<keyword evidence="8" id="KW-1185">Reference proteome</keyword>
<accession>A0AAV8V011</accession>
<dbReference type="Gene3D" id="3.40.50.300">
    <property type="entry name" value="P-loop containing nucleotide triphosphate hydrolases"/>
    <property type="match status" value="2"/>
</dbReference>
<dbReference type="AlphaFoldDB" id="A0AAV8V011"/>
<dbReference type="FunFam" id="3.40.50.300:FF:000567">
    <property type="entry name" value="ATPase, AAA family protein"/>
    <property type="match status" value="1"/>
</dbReference>
<dbReference type="GO" id="GO:0016887">
    <property type="term" value="F:ATP hydrolysis activity"/>
    <property type="evidence" value="ECO:0007669"/>
    <property type="project" value="InterPro"/>
</dbReference>
<keyword evidence="2" id="KW-0963">Cytoplasm</keyword>
<proteinExistence type="predicted"/>
<evidence type="ECO:0000259" key="6">
    <source>
        <dbReference type="SMART" id="SM00382"/>
    </source>
</evidence>
<dbReference type="GO" id="GO:0005524">
    <property type="term" value="F:ATP binding"/>
    <property type="evidence" value="ECO:0007669"/>
    <property type="project" value="UniProtKB-KW"/>
</dbReference>
<dbReference type="InterPro" id="IPR027417">
    <property type="entry name" value="P-loop_NTPase"/>
</dbReference>
<evidence type="ECO:0000256" key="2">
    <source>
        <dbReference type="ARBA" id="ARBA00022490"/>
    </source>
</evidence>
<protein>
    <recommendedName>
        <fullName evidence="6">AAA+ ATPase domain-containing protein</fullName>
    </recommendedName>
</protein>
<organism evidence="7 8">
    <name type="scientific">Rhodosorus marinus</name>
    <dbReference type="NCBI Taxonomy" id="101924"/>
    <lineage>
        <taxon>Eukaryota</taxon>
        <taxon>Rhodophyta</taxon>
        <taxon>Stylonematophyceae</taxon>
        <taxon>Stylonematales</taxon>
        <taxon>Stylonemataceae</taxon>
        <taxon>Rhodosorus</taxon>
    </lineage>
</organism>
<evidence type="ECO:0000256" key="3">
    <source>
        <dbReference type="ARBA" id="ARBA00022741"/>
    </source>
</evidence>
<comment type="caution">
    <text evidence="7">The sequence shown here is derived from an EMBL/GenBank/DDBJ whole genome shotgun (WGS) entry which is preliminary data.</text>
</comment>
<keyword evidence="4" id="KW-0067">ATP-binding</keyword>
<evidence type="ECO:0000313" key="8">
    <source>
        <dbReference type="Proteomes" id="UP001157974"/>
    </source>
</evidence>